<proteinExistence type="predicted"/>
<name>A0ABQ5PE90_9PSED</name>
<keyword evidence="2" id="KW-1185">Reference proteome</keyword>
<gene>
    <name evidence="1" type="ORF">RS3R1_07570</name>
</gene>
<reference evidence="1" key="3">
    <citation type="journal article" date="2023" name="J. Biotechnol.">
        <title>Draft Genome Sequences of Endophytic Pseudomonas Strains, Isolated from the Interior of Brassicaceae Plants.</title>
        <authorList>
            <person name="Kaneko H."/>
            <person name="Furuya T."/>
        </authorList>
    </citation>
    <scope>NUCLEOTIDE SEQUENCE</scope>
    <source>
        <strain evidence="1">RS3R-1</strain>
    </source>
</reference>
<reference evidence="1" key="2">
    <citation type="submission" date="2022-11" db="EMBL/GenBank/DDBJ databases">
        <title>Draft genome sequencing of Pseudomonas atacamensis RS3R1.</title>
        <authorList>
            <person name="Furuya T."/>
            <person name="Kaneko H."/>
        </authorList>
    </citation>
    <scope>NUCLEOTIDE SEQUENCE</scope>
    <source>
        <strain evidence="1">RS3R-1</strain>
    </source>
</reference>
<accession>A0ABQ5PE90</accession>
<sequence length="43" mass="4753">MKGDAIKRMLCPTSRISDAAVLPDVDERVVDRLRALLAALRTD</sequence>
<dbReference type="Proteomes" id="UP001145022">
    <property type="component" value="Unassembled WGS sequence"/>
</dbReference>
<evidence type="ECO:0000313" key="2">
    <source>
        <dbReference type="Proteomes" id="UP001145022"/>
    </source>
</evidence>
<protein>
    <recommendedName>
        <fullName evidence="3">Transcriptional regulator</fullName>
    </recommendedName>
</protein>
<evidence type="ECO:0008006" key="3">
    <source>
        <dbReference type="Google" id="ProtNLM"/>
    </source>
</evidence>
<comment type="caution">
    <text evidence="1">The sequence shown here is derived from an EMBL/GenBank/DDBJ whole genome shotgun (WGS) entry which is preliminary data.</text>
</comment>
<evidence type="ECO:0000313" key="1">
    <source>
        <dbReference type="EMBL" id="GLH41670.1"/>
    </source>
</evidence>
<dbReference type="EMBL" id="BSCQ01000003">
    <property type="protein sequence ID" value="GLH41670.1"/>
    <property type="molecule type" value="Genomic_DNA"/>
</dbReference>
<reference evidence="1" key="1">
    <citation type="journal article" date="2021" name="Sci. Rep.">
        <title>An efficient direct screening system for microorganisms that activate plant immune responses based on plant-microbe interactions using cultured plant cells.</title>
        <authorList>
            <person name="Kurokawa M."/>
            <person name="Nakano M."/>
            <person name="Kitahata N."/>
            <person name="Kuchitsu K."/>
            <person name="Furuya T."/>
        </authorList>
    </citation>
    <scope>NUCLEOTIDE SEQUENCE</scope>
    <source>
        <strain evidence="1">RS3R-1</strain>
    </source>
</reference>
<organism evidence="1 2">
    <name type="scientific">Pseudomonas atacamensis</name>
    <dbReference type="NCBI Taxonomy" id="2565368"/>
    <lineage>
        <taxon>Bacteria</taxon>
        <taxon>Pseudomonadati</taxon>
        <taxon>Pseudomonadota</taxon>
        <taxon>Gammaproteobacteria</taxon>
        <taxon>Pseudomonadales</taxon>
        <taxon>Pseudomonadaceae</taxon>
        <taxon>Pseudomonas</taxon>
    </lineage>
</organism>